<keyword evidence="2" id="KW-0812">Transmembrane</keyword>
<feature type="transmembrane region" description="Helical" evidence="2">
    <location>
        <begin position="35"/>
        <end position="54"/>
    </location>
</feature>
<keyword evidence="2" id="KW-0472">Membrane</keyword>
<organism evidence="3 4">
    <name type="scientific">Microbacterium resistens</name>
    <dbReference type="NCBI Taxonomy" id="156977"/>
    <lineage>
        <taxon>Bacteria</taxon>
        <taxon>Bacillati</taxon>
        <taxon>Actinomycetota</taxon>
        <taxon>Actinomycetes</taxon>
        <taxon>Micrococcales</taxon>
        <taxon>Microbacteriaceae</taxon>
        <taxon>Microbacterium</taxon>
    </lineage>
</organism>
<keyword evidence="2" id="KW-1133">Transmembrane helix</keyword>
<dbReference type="RefSeq" id="WP_310023269.1">
    <property type="nucleotide sequence ID" value="NZ_JAVDUM010000020.1"/>
</dbReference>
<name>A0ABU1SH62_9MICO</name>
<feature type="compositionally biased region" description="Low complexity" evidence="1">
    <location>
        <begin position="161"/>
        <end position="176"/>
    </location>
</feature>
<evidence type="ECO:0000313" key="4">
    <source>
        <dbReference type="Proteomes" id="UP001259347"/>
    </source>
</evidence>
<gene>
    <name evidence="3" type="ORF">J2Y69_003590</name>
</gene>
<keyword evidence="4" id="KW-1185">Reference proteome</keyword>
<feature type="compositionally biased region" description="Basic and acidic residues" evidence="1">
    <location>
        <begin position="178"/>
        <end position="196"/>
    </location>
</feature>
<feature type="region of interest" description="Disordered" evidence="1">
    <location>
        <begin position="146"/>
        <end position="196"/>
    </location>
</feature>
<feature type="transmembrane region" description="Helical" evidence="2">
    <location>
        <begin position="102"/>
        <end position="121"/>
    </location>
</feature>
<feature type="transmembrane region" description="Helical" evidence="2">
    <location>
        <begin position="12"/>
        <end position="29"/>
    </location>
</feature>
<evidence type="ECO:0000256" key="2">
    <source>
        <dbReference type="SAM" id="Phobius"/>
    </source>
</evidence>
<reference evidence="3 4" key="1">
    <citation type="submission" date="2023-07" db="EMBL/GenBank/DDBJ databases">
        <title>Sorghum-associated microbial communities from plants grown in Nebraska, USA.</title>
        <authorList>
            <person name="Schachtman D."/>
        </authorList>
    </citation>
    <scope>NUCLEOTIDE SEQUENCE [LARGE SCALE GENOMIC DNA]</scope>
    <source>
        <strain evidence="3 4">2980</strain>
    </source>
</reference>
<feature type="compositionally biased region" description="Gly residues" evidence="1">
    <location>
        <begin position="146"/>
        <end position="160"/>
    </location>
</feature>
<proteinExistence type="predicted"/>
<feature type="transmembrane region" description="Helical" evidence="2">
    <location>
        <begin position="75"/>
        <end position="96"/>
    </location>
</feature>
<comment type="caution">
    <text evidence="3">The sequence shown here is derived from an EMBL/GenBank/DDBJ whole genome shotgun (WGS) entry which is preliminary data.</text>
</comment>
<protein>
    <submittedName>
        <fullName evidence="3">Uncharacterized membrane protein YvlD (DUF360 family)</fullName>
    </submittedName>
</protein>
<dbReference type="Proteomes" id="UP001259347">
    <property type="component" value="Unassembled WGS sequence"/>
</dbReference>
<sequence>MRNLVVRIASLYVFNVVVLLAIGLLLPTVSVGWSVLWAAVVLTAVTMLIKPLLARAFRGAAARSSLSRTGFGEKAVQYGIVFVVELIVWILTVFFTGVSVRGFFWGYVIPPVMLLIAWVIYDQIDDRIQNKAGELYDAAESRISGRGAGGSGTSGAGGSGAASAASPADPAATATGRAELKDGLTPEQRRMLDELG</sequence>
<accession>A0ABU1SH62</accession>
<dbReference type="EMBL" id="JAVDUM010000020">
    <property type="protein sequence ID" value="MDR6868962.1"/>
    <property type="molecule type" value="Genomic_DNA"/>
</dbReference>
<evidence type="ECO:0000313" key="3">
    <source>
        <dbReference type="EMBL" id="MDR6868962.1"/>
    </source>
</evidence>
<evidence type="ECO:0000256" key="1">
    <source>
        <dbReference type="SAM" id="MobiDB-lite"/>
    </source>
</evidence>